<evidence type="ECO:0000256" key="2">
    <source>
        <dbReference type="ARBA" id="ARBA00022448"/>
    </source>
</evidence>
<organism evidence="9">
    <name type="scientific">marine sediment metagenome</name>
    <dbReference type="NCBI Taxonomy" id="412755"/>
    <lineage>
        <taxon>unclassified sequences</taxon>
        <taxon>metagenomes</taxon>
        <taxon>ecological metagenomes</taxon>
    </lineage>
</organism>
<dbReference type="PROSITE" id="PS50928">
    <property type="entry name" value="ABC_TM1"/>
    <property type="match status" value="1"/>
</dbReference>
<feature type="transmembrane region" description="Helical" evidence="7">
    <location>
        <begin position="5"/>
        <end position="23"/>
    </location>
</feature>
<keyword evidence="6 7" id="KW-0472">Membrane</keyword>
<accession>X1H4A3</accession>
<dbReference type="EMBL" id="BARU01016733">
    <property type="protein sequence ID" value="GAH51925.1"/>
    <property type="molecule type" value="Genomic_DNA"/>
</dbReference>
<feature type="domain" description="ABC transmembrane type-1" evidence="8">
    <location>
        <begin position="54"/>
        <end position="179"/>
    </location>
</feature>
<evidence type="ECO:0000256" key="5">
    <source>
        <dbReference type="ARBA" id="ARBA00022989"/>
    </source>
</evidence>
<evidence type="ECO:0000256" key="7">
    <source>
        <dbReference type="SAM" id="Phobius"/>
    </source>
</evidence>
<dbReference type="InterPro" id="IPR051393">
    <property type="entry name" value="ABC_transporter_permease"/>
</dbReference>
<dbReference type="PANTHER" id="PTHR30193">
    <property type="entry name" value="ABC TRANSPORTER PERMEASE PROTEIN"/>
    <property type="match status" value="1"/>
</dbReference>
<evidence type="ECO:0000259" key="8">
    <source>
        <dbReference type="PROSITE" id="PS50928"/>
    </source>
</evidence>
<protein>
    <recommendedName>
        <fullName evidence="8">ABC transmembrane type-1 domain-containing protein</fullName>
    </recommendedName>
</protein>
<keyword evidence="4 7" id="KW-0812">Transmembrane</keyword>
<evidence type="ECO:0000256" key="3">
    <source>
        <dbReference type="ARBA" id="ARBA00022475"/>
    </source>
</evidence>
<dbReference type="Gene3D" id="1.10.3720.10">
    <property type="entry name" value="MetI-like"/>
    <property type="match status" value="1"/>
</dbReference>
<feature type="non-terminal residue" evidence="9">
    <location>
        <position position="179"/>
    </location>
</feature>
<dbReference type="InterPro" id="IPR000515">
    <property type="entry name" value="MetI-like"/>
</dbReference>
<evidence type="ECO:0000256" key="1">
    <source>
        <dbReference type="ARBA" id="ARBA00004651"/>
    </source>
</evidence>
<feature type="transmembrane region" description="Helical" evidence="7">
    <location>
        <begin position="140"/>
        <end position="162"/>
    </location>
</feature>
<evidence type="ECO:0000256" key="4">
    <source>
        <dbReference type="ARBA" id="ARBA00022692"/>
    </source>
</evidence>
<gene>
    <name evidence="9" type="ORF">S03H2_27798</name>
</gene>
<dbReference type="AlphaFoldDB" id="X1H4A3"/>
<dbReference type="PANTHER" id="PTHR30193:SF37">
    <property type="entry name" value="INNER MEMBRANE ABC TRANSPORTER PERMEASE PROTEIN YCJO"/>
    <property type="match status" value="1"/>
</dbReference>
<keyword evidence="3" id="KW-1003">Cell membrane</keyword>
<feature type="transmembrane region" description="Helical" evidence="7">
    <location>
        <begin position="58"/>
        <end position="80"/>
    </location>
</feature>
<dbReference type="SUPFAM" id="SSF161098">
    <property type="entry name" value="MetI-like"/>
    <property type="match status" value="1"/>
</dbReference>
<comment type="subcellular location">
    <subcellularLocation>
        <location evidence="1">Cell membrane</location>
        <topology evidence="1">Multi-pass membrane protein</topology>
    </subcellularLocation>
</comment>
<reference evidence="9" key="1">
    <citation type="journal article" date="2014" name="Front. Microbiol.">
        <title>High frequency of phylogenetically diverse reductive dehalogenase-homologous genes in deep subseafloor sedimentary metagenomes.</title>
        <authorList>
            <person name="Kawai M."/>
            <person name="Futagami T."/>
            <person name="Toyoda A."/>
            <person name="Takaki Y."/>
            <person name="Nishi S."/>
            <person name="Hori S."/>
            <person name="Arai W."/>
            <person name="Tsubouchi T."/>
            <person name="Morono Y."/>
            <person name="Uchiyama I."/>
            <person name="Ito T."/>
            <person name="Fujiyama A."/>
            <person name="Inagaki F."/>
            <person name="Takami H."/>
        </authorList>
    </citation>
    <scope>NUCLEOTIDE SEQUENCE</scope>
    <source>
        <strain evidence="9">Expedition CK06-06</strain>
    </source>
</reference>
<comment type="caution">
    <text evidence="9">The sequence shown here is derived from an EMBL/GenBank/DDBJ whole genome shotgun (WGS) entry which is preliminary data.</text>
</comment>
<feature type="transmembrane region" description="Helical" evidence="7">
    <location>
        <begin position="92"/>
        <end position="111"/>
    </location>
</feature>
<keyword evidence="2" id="KW-0813">Transport</keyword>
<dbReference type="InterPro" id="IPR035906">
    <property type="entry name" value="MetI-like_sf"/>
</dbReference>
<keyword evidence="5 7" id="KW-1133">Transmembrane helix</keyword>
<dbReference type="GO" id="GO:0055085">
    <property type="term" value="P:transmembrane transport"/>
    <property type="evidence" value="ECO:0007669"/>
    <property type="project" value="InterPro"/>
</dbReference>
<dbReference type="GO" id="GO:0005886">
    <property type="term" value="C:plasma membrane"/>
    <property type="evidence" value="ECO:0007669"/>
    <property type="project" value="UniProtKB-SubCell"/>
</dbReference>
<name>X1H4A3_9ZZZZ</name>
<sequence length="179" mass="20429">MPGIIYYLVVMAYPIGTDFFLSFHRWPGFSGIPQFVGLNNFTEVFQDKIFLLSLRNTAYYSLLGVPFSIIIPLFLAVLVFEKLPFKKLFQLIYFLPVVVSIIAIGTVWGWLYQPTFGLFNNILRHFDLAQQDWLKGRGSVIPSLAVVFIWFRTGFNLVIYLAGLSGIPNNLYESARVDG</sequence>
<evidence type="ECO:0000256" key="6">
    <source>
        <dbReference type="ARBA" id="ARBA00023136"/>
    </source>
</evidence>
<proteinExistence type="predicted"/>
<evidence type="ECO:0000313" key="9">
    <source>
        <dbReference type="EMBL" id="GAH51925.1"/>
    </source>
</evidence>